<reference evidence="3 5" key="1">
    <citation type="submission" date="2015-07" db="EMBL/GenBank/DDBJ databases">
        <title>Fjat-14205 dsm 2895.</title>
        <authorList>
            <person name="Liu B."/>
            <person name="Wang J."/>
            <person name="Zhu Y."/>
            <person name="Liu G."/>
            <person name="Chen Q."/>
            <person name="Chen Z."/>
            <person name="Lan J."/>
            <person name="Che J."/>
            <person name="Ge C."/>
            <person name="Shi H."/>
            <person name="Pan Z."/>
            <person name="Liu X."/>
        </authorList>
    </citation>
    <scope>NUCLEOTIDE SEQUENCE [LARGE SCALE GENOMIC DNA]</scope>
    <source>
        <strain evidence="3 5">DSM 2895</strain>
    </source>
</reference>
<dbReference type="EMBL" id="LGUG01000004">
    <property type="protein sequence ID" value="KON97348.1"/>
    <property type="molecule type" value="Genomic_DNA"/>
</dbReference>
<organism evidence="3 5">
    <name type="scientific">Aneurinibacillus migulanus</name>
    <name type="common">Bacillus migulanus</name>
    <dbReference type="NCBI Taxonomy" id="47500"/>
    <lineage>
        <taxon>Bacteria</taxon>
        <taxon>Bacillati</taxon>
        <taxon>Bacillota</taxon>
        <taxon>Bacilli</taxon>
        <taxon>Bacillales</taxon>
        <taxon>Paenibacillaceae</taxon>
        <taxon>Aneurinibacillus group</taxon>
        <taxon>Aneurinibacillus</taxon>
    </lineage>
</organism>
<dbReference type="STRING" id="47500.AF333_19595"/>
<evidence type="ECO:0000313" key="6">
    <source>
        <dbReference type="Proteomes" id="UP000182836"/>
    </source>
</evidence>
<dbReference type="OrthoDB" id="2940757at2"/>
<evidence type="ECO:0000256" key="1">
    <source>
        <dbReference type="SAM" id="MobiDB-lite"/>
    </source>
</evidence>
<dbReference type="Gene3D" id="2.160.20.120">
    <property type="match status" value="1"/>
</dbReference>
<dbReference type="RefSeq" id="WP_043064770.1">
    <property type="nucleotide sequence ID" value="NZ_BJOA01000051.1"/>
</dbReference>
<dbReference type="GeneID" id="42307360"/>
<proteinExistence type="predicted"/>
<sequence>MKKLIGFLFIVFGTLLLLGILANSVLGGALSKEGRQVQTVSPDNIENMNINVSSADVRIIPEDRQDIEAVLQGRNVSKNQLSVKQSGNTLKVSLEQKEFKWVTFSNHLTLDLHIPQEYNRNMIIDAGSGDIEFKGVNENRTALEKLELHMSSGTTILENLDVKLLKYKGSSGSTRVENVTAEATDIDISSGDVELSHYSGALRANLSSGDLRAEFEELTGPVKIGMTSGSVSLHMPENADFTLQGHTTSGSIHCDLPLQNRKENEDEHLSGSYGNGSHAVQITASSGDINIE</sequence>
<feature type="region of interest" description="Disordered" evidence="1">
    <location>
        <begin position="264"/>
        <end position="292"/>
    </location>
</feature>
<evidence type="ECO:0000313" key="5">
    <source>
        <dbReference type="Proteomes" id="UP000037269"/>
    </source>
</evidence>
<dbReference type="Pfam" id="PF13349">
    <property type="entry name" value="DUF4097"/>
    <property type="match status" value="1"/>
</dbReference>
<dbReference type="Proteomes" id="UP000037269">
    <property type="component" value="Unassembled WGS sequence"/>
</dbReference>
<dbReference type="AlphaFoldDB" id="A0A0D1YG47"/>
<feature type="domain" description="DUF4097" evidence="2">
    <location>
        <begin position="45"/>
        <end position="292"/>
    </location>
</feature>
<dbReference type="Proteomes" id="UP000182836">
    <property type="component" value="Unassembled WGS sequence"/>
</dbReference>
<evidence type="ECO:0000313" key="3">
    <source>
        <dbReference type="EMBL" id="KON97348.1"/>
    </source>
</evidence>
<gene>
    <name evidence="3" type="ORF">AF333_19595</name>
    <name evidence="4" type="ORF">SAMN04487909_110112</name>
</gene>
<keyword evidence="5" id="KW-1185">Reference proteome</keyword>
<name>A0A0D1YG47_ANEMI</name>
<dbReference type="EMBL" id="FNED01000010">
    <property type="protein sequence ID" value="SDJ01027.1"/>
    <property type="molecule type" value="Genomic_DNA"/>
</dbReference>
<evidence type="ECO:0000259" key="2">
    <source>
        <dbReference type="Pfam" id="PF13349"/>
    </source>
</evidence>
<feature type="compositionally biased region" description="Polar residues" evidence="1">
    <location>
        <begin position="278"/>
        <end position="292"/>
    </location>
</feature>
<accession>A0A0D1YG47</accession>
<reference evidence="4 6" key="2">
    <citation type="submission" date="2016-10" db="EMBL/GenBank/DDBJ databases">
        <authorList>
            <person name="de Groot N.N."/>
        </authorList>
    </citation>
    <scope>NUCLEOTIDE SEQUENCE [LARGE SCALE GENOMIC DNA]</scope>
    <source>
        <strain evidence="4 6">DSM 2895</strain>
    </source>
</reference>
<protein>
    <submittedName>
        <fullName evidence="4">Lia operon protein LiaG</fullName>
    </submittedName>
</protein>
<dbReference type="PATRIC" id="fig|47500.8.peg.4986"/>
<dbReference type="InterPro" id="IPR025164">
    <property type="entry name" value="Toastrack_DUF4097"/>
</dbReference>
<evidence type="ECO:0000313" key="4">
    <source>
        <dbReference type="EMBL" id="SDJ01027.1"/>
    </source>
</evidence>